<accession>A0A518E1U7</accession>
<dbReference type="NCBIfam" id="TIGR02532">
    <property type="entry name" value="IV_pilin_GFxxxE"/>
    <property type="match status" value="1"/>
</dbReference>
<dbReference type="Pfam" id="PF07963">
    <property type="entry name" value="N_methyl"/>
    <property type="match status" value="1"/>
</dbReference>
<organism evidence="2 3">
    <name type="scientific">Lignipirellula cremea</name>
    <dbReference type="NCBI Taxonomy" id="2528010"/>
    <lineage>
        <taxon>Bacteria</taxon>
        <taxon>Pseudomonadati</taxon>
        <taxon>Planctomycetota</taxon>
        <taxon>Planctomycetia</taxon>
        <taxon>Pirellulales</taxon>
        <taxon>Pirellulaceae</taxon>
        <taxon>Lignipirellula</taxon>
    </lineage>
</organism>
<dbReference type="PANTHER" id="PTHR30093:SF2">
    <property type="entry name" value="TYPE II SECRETION SYSTEM PROTEIN H"/>
    <property type="match status" value="1"/>
</dbReference>
<protein>
    <recommendedName>
        <fullName evidence="1">DUF1559 domain-containing protein</fullName>
    </recommendedName>
</protein>
<dbReference type="InterPro" id="IPR012902">
    <property type="entry name" value="N_methyl_site"/>
</dbReference>
<dbReference type="InterPro" id="IPR045584">
    <property type="entry name" value="Pilin-like"/>
</dbReference>
<keyword evidence="3" id="KW-1185">Reference proteome</keyword>
<reference evidence="2 3" key="1">
    <citation type="submission" date="2019-02" db="EMBL/GenBank/DDBJ databases">
        <title>Deep-cultivation of Planctomycetes and their phenomic and genomic characterization uncovers novel biology.</title>
        <authorList>
            <person name="Wiegand S."/>
            <person name="Jogler M."/>
            <person name="Boedeker C."/>
            <person name="Pinto D."/>
            <person name="Vollmers J."/>
            <person name="Rivas-Marin E."/>
            <person name="Kohn T."/>
            <person name="Peeters S.H."/>
            <person name="Heuer A."/>
            <person name="Rast P."/>
            <person name="Oberbeckmann S."/>
            <person name="Bunk B."/>
            <person name="Jeske O."/>
            <person name="Meyerdierks A."/>
            <person name="Storesund J.E."/>
            <person name="Kallscheuer N."/>
            <person name="Luecker S."/>
            <person name="Lage O.M."/>
            <person name="Pohl T."/>
            <person name="Merkel B.J."/>
            <person name="Hornburger P."/>
            <person name="Mueller R.-W."/>
            <person name="Bruemmer F."/>
            <person name="Labrenz M."/>
            <person name="Spormann A.M."/>
            <person name="Op den Camp H."/>
            <person name="Overmann J."/>
            <person name="Amann R."/>
            <person name="Jetten M.S.M."/>
            <person name="Mascher T."/>
            <person name="Medema M.H."/>
            <person name="Devos D.P."/>
            <person name="Kaster A.-K."/>
            <person name="Ovreas L."/>
            <person name="Rohde M."/>
            <person name="Galperin M.Y."/>
            <person name="Jogler C."/>
        </authorList>
    </citation>
    <scope>NUCLEOTIDE SEQUENCE [LARGE SCALE GENOMIC DNA]</scope>
    <source>
        <strain evidence="2 3">Pla85_3_4</strain>
    </source>
</reference>
<dbReference type="Pfam" id="PF07596">
    <property type="entry name" value="SBP_bac_10"/>
    <property type="match status" value="1"/>
</dbReference>
<dbReference type="EMBL" id="CP036433">
    <property type="protein sequence ID" value="QDU98065.1"/>
    <property type="molecule type" value="Genomic_DNA"/>
</dbReference>
<proteinExistence type="predicted"/>
<dbReference type="SUPFAM" id="SSF54523">
    <property type="entry name" value="Pili subunits"/>
    <property type="match status" value="1"/>
</dbReference>
<dbReference type="KEGG" id="lcre:Pla8534_59260"/>
<evidence type="ECO:0000313" key="3">
    <source>
        <dbReference type="Proteomes" id="UP000317648"/>
    </source>
</evidence>
<dbReference type="PROSITE" id="PS00409">
    <property type="entry name" value="PROKAR_NTER_METHYL"/>
    <property type="match status" value="1"/>
</dbReference>
<dbReference type="InterPro" id="IPR027558">
    <property type="entry name" value="Pre_pil_HX9DG_C"/>
</dbReference>
<dbReference type="PANTHER" id="PTHR30093">
    <property type="entry name" value="GENERAL SECRETION PATHWAY PROTEIN G"/>
    <property type="match status" value="1"/>
</dbReference>
<gene>
    <name evidence="2" type="ORF">Pla8534_59260</name>
</gene>
<dbReference type="RefSeq" id="WP_145057006.1">
    <property type="nucleotide sequence ID" value="NZ_CP036433.1"/>
</dbReference>
<name>A0A518E1U7_9BACT</name>
<dbReference type="Gene3D" id="3.30.700.10">
    <property type="entry name" value="Glycoprotein, Type 4 Pilin"/>
    <property type="match status" value="1"/>
</dbReference>
<evidence type="ECO:0000313" key="2">
    <source>
        <dbReference type="EMBL" id="QDU98065.1"/>
    </source>
</evidence>
<feature type="domain" description="DUF1559" evidence="1">
    <location>
        <begin position="31"/>
        <end position="253"/>
    </location>
</feature>
<evidence type="ECO:0000259" key="1">
    <source>
        <dbReference type="Pfam" id="PF07596"/>
    </source>
</evidence>
<sequence>MSLRKGFTLVELLVVIAVIGVLLALLLPAVQMAREAARRSECENHLKQIGIALHNHHDTFGHLPSGWTGVSPSGSPGWGWGAHSLKYMEQNNIEDLINFKLSVADPVNVAALASSVHTFHCPSATGDESFVLGGLTVGKSNYVGVFGTEEIEDAPSHGDGVMYHNSATRFLDISDGLSTTFMIGERSAKLDNSTWVGVIPGAGEAMARIVGSVDHAPNHPAAHFDDFSSMHPGGAQFVRCDGSVHFVSESIDEVVYSAYATREGEENIPGLE</sequence>
<dbReference type="InterPro" id="IPR011453">
    <property type="entry name" value="DUF1559"/>
</dbReference>
<dbReference type="AlphaFoldDB" id="A0A518E1U7"/>
<dbReference type="NCBIfam" id="TIGR04294">
    <property type="entry name" value="pre_pil_HX9DG"/>
    <property type="match status" value="1"/>
</dbReference>
<dbReference type="Proteomes" id="UP000317648">
    <property type="component" value="Chromosome"/>
</dbReference>
<dbReference type="OrthoDB" id="255848at2"/>